<dbReference type="InterPro" id="IPR006664">
    <property type="entry name" value="OMP_bac"/>
</dbReference>
<keyword evidence="3" id="KW-0998">Cell outer membrane</keyword>
<gene>
    <name evidence="7" type="ORF">ACMU_05690</name>
</gene>
<evidence type="ECO:0000313" key="7">
    <source>
        <dbReference type="EMBL" id="KAJ56434.1"/>
    </source>
</evidence>
<dbReference type="InterPro" id="IPR050330">
    <property type="entry name" value="Bact_OuterMem_StrucFunc"/>
</dbReference>
<evidence type="ECO:0000256" key="3">
    <source>
        <dbReference type="ARBA" id="ARBA00023237"/>
    </source>
</evidence>
<dbReference type="Pfam" id="PF00691">
    <property type="entry name" value="OmpA"/>
    <property type="match status" value="1"/>
</dbReference>
<dbReference type="InterPro" id="IPR006665">
    <property type="entry name" value="OmpA-like"/>
</dbReference>
<name>A0A037ZLD8_9RHOB</name>
<dbReference type="RefSeq" id="WP_051587940.1">
    <property type="nucleotide sequence ID" value="NZ_JFKE01000002.1"/>
</dbReference>
<dbReference type="EMBL" id="JFKE01000002">
    <property type="protein sequence ID" value="KAJ56434.1"/>
    <property type="molecule type" value="Genomic_DNA"/>
</dbReference>
<dbReference type="PANTHER" id="PTHR30329">
    <property type="entry name" value="STATOR ELEMENT OF FLAGELLAR MOTOR COMPLEX"/>
    <property type="match status" value="1"/>
</dbReference>
<dbReference type="InterPro" id="IPR036737">
    <property type="entry name" value="OmpA-like_sf"/>
</dbReference>
<sequence>MRKIGFTAALVLSGLTPAMAEVGELSVSADYCTILRAFTDAASPECPAPTFAGRPRGLQAAPPGLPEVERGYFVRFAFDSADLTPAFQDHLKSLSTVFASGALQDLCFKLVGHTDTRGAPSYNMALSHERAKSVRLFLAALGQVDIGRVQVEGRGETEPLTGRAGDDAYNRRVEILARPAEGAVCNS</sequence>
<dbReference type="AlphaFoldDB" id="A0A037ZLD8"/>
<feature type="signal peptide" evidence="5">
    <location>
        <begin position="1"/>
        <end position="20"/>
    </location>
</feature>
<accession>A0A037ZLD8</accession>
<dbReference type="STRING" id="1454373.ACMU_05690"/>
<feature type="domain" description="OmpA-like" evidence="6">
    <location>
        <begin position="63"/>
        <end position="181"/>
    </location>
</feature>
<proteinExistence type="predicted"/>
<organism evidence="7 8">
    <name type="scientific">Actibacterium mucosum KCTC 23349</name>
    <dbReference type="NCBI Taxonomy" id="1454373"/>
    <lineage>
        <taxon>Bacteria</taxon>
        <taxon>Pseudomonadati</taxon>
        <taxon>Pseudomonadota</taxon>
        <taxon>Alphaproteobacteria</taxon>
        <taxon>Rhodobacterales</taxon>
        <taxon>Roseobacteraceae</taxon>
        <taxon>Actibacterium</taxon>
    </lineage>
</organism>
<evidence type="ECO:0000259" key="6">
    <source>
        <dbReference type="PROSITE" id="PS51123"/>
    </source>
</evidence>
<dbReference type="Proteomes" id="UP000026249">
    <property type="component" value="Unassembled WGS sequence"/>
</dbReference>
<dbReference type="Gene3D" id="3.30.1330.60">
    <property type="entry name" value="OmpA-like domain"/>
    <property type="match status" value="1"/>
</dbReference>
<protein>
    <recommendedName>
        <fullName evidence="6">OmpA-like domain-containing protein</fullName>
    </recommendedName>
</protein>
<dbReference type="OrthoDB" id="9792021at2"/>
<reference evidence="7 8" key="1">
    <citation type="submission" date="2014-03" db="EMBL/GenBank/DDBJ databases">
        <title>Draft Genome Sequence of Actibacterium mucosum KCTC 23349, a Marine Alphaproteobacterium with Complex Ionic Requirements Isolated from Mediterranean Seawater at Malvarrosa Beach, Valencia, Spain.</title>
        <authorList>
            <person name="Arahal D.R."/>
            <person name="Shao Z."/>
            <person name="Lai Q."/>
            <person name="Pujalte M.J."/>
        </authorList>
    </citation>
    <scope>NUCLEOTIDE SEQUENCE [LARGE SCALE GENOMIC DNA]</scope>
    <source>
        <strain evidence="7 8">KCTC 23349</strain>
    </source>
</reference>
<keyword evidence="8" id="KW-1185">Reference proteome</keyword>
<dbReference type="PRINTS" id="PR01021">
    <property type="entry name" value="OMPADOMAIN"/>
</dbReference>
<keyword evidence="2 4" id="KW-0472">Membrane</keyword>
<dbReference type="CDD" id="cd07185">
    <property type="entry name" value="OmpA_C-like"/>
    <property type="match status" value="1"/>
</dbReference>
<dbReference type="GO" id="GO:0009279">
    <property type="term" value="C:cell outer membrane"/>
    <property type="evidence" value="ECO:0007669"/>
    <property type="project" value="UniProtKB-SubCell"/>
</dbReference>
<evidence type="ECO:0000256" key="1">
    <source>
        <dbReference type="ARBA" id="ARBA00004442"/>
    </source>
</evidence>
<dbReference type="PROSITE" id="PS51123">
    <property type="entry name" value="OMPA_2"/>
    <property type="match status" value="1"/>
</dbReference>
<evidence type="ECO:0000256" key="5">
    <source>
        <dbReference type="SAM" id="SignalP"/>
    </source>
</evidence>
<comment type="subcellular location">
    <subcellularLocation>
        <location evidence="1">Cell outer membrane</location>
    </subcellularLocation>
</comment>
<dbReference type="SUPFAM" id="SSF103088">
    <property type="entry name" value="OmpA-like"/>
    <property type="match status" value="1"/>
</dbReference>
<keyword evidence="5" id="KW-0732">Signal</keyword>
<dbReference type="PANTHER" id="PTHR30329:SF21">
    <property type="entry name" value="LIPOPROTEIN YIAD-RELATED"/>
    <property type="match status" value="1"/>
</dbReference>
<evidence type="ECO:0000256" key="4">
    <source>
        <dbReference type="PROSITE-ProRule" id="PRU00473"/>
    </source>
</evidence>
<comment type="caution">
    <text evidence="7">The sequence shown here is derived from an EMBL/GenBank/DDBJ whole genome shotgun (WGS) entry which is preliminary data.</text>
</comment>
<evidence type="ECO:0000256" key="2">
    <source>
        <dbReference type="ARBA" id="ARBA00023136"/>
    </source>
</evidence>
<feature type="chain" id="PRO_5001559660" description="OmpA-like domain-containing protein" evidence="5">
    <location>
        <begin position="21"/>
        <end position="187"/>
    </location>
</feature>
<evidence type="ECO:0000313" key="8">
    <source>
        <dbReference type="Proteomes" id="UP000026249"/>
    </source>
</evidence>